<dbReference type="Proteomes" id="UP000031668">
    <property type="component" value="Unassembled WGS sequence"/>
</dbReference>
<accession>A0A0C2MAP9</accession>
<comment type="caution">
    <text evidence="1">The sequence shown here is derived from an EMBL/GenBank/DDBJ whole genome shotgun (WGS) entry which is preliminary data.</text>
</comment>
<name>A0A0C2MAP9_THEKT</name>
<dbReference type="GO" id="GO:0006508">
    <property type="term" value="P:proteolysis"/>
    <property type="evidence" value="ECO:0007669"/>
    <property type="project" value="InterPro"/>
</dbReference>
<dbReference type="OrthoDB" id="8067892at2759"/>
<protein>
    <submittedName>
        <fullName evidence="1">Uncharacterized protein</fullName>
    </submittedName>
</protein>
<reference evidence="1 2" key="1">
    <citation type="journal article" date="2014" name="Genome Biol. Evol.">
        <title>The genome of the myxosporean Thelohanellus kitauei shows adaptations to nutrient acquisition within its fish host.</title>
        <authorList>
            <person name="Yang Y."/>
            <person name="Xiong J."/>
            <person name="Zhou Z."/>
            <person name="Huo F."/>
            <person name="Miao W."/>
            <person name="Ran C."/>
            <person name="Liu Y."/>
            <person name="Zhang J."/>
            <person name="Feng J."/>
            <person name="Wang M."/>
            <person name="Wang M."/>
            <person name="Wang L."/>
            <person name="Yao B."/>
        </authorList>
    </citation>
    <scope>NUCLEOTIDE SEQUENCE [LARGE SCALE GENOMIC DNA]</scope>
    <source>
        <strain evidence="1">Wuqing</strain>
    </source>
</reference>
<sequence length="489" mass="55407">MESSTMLFSNTNLVPAFEHLDPAKEEIGIIIRNGLKSRMLICIGCARFSFLEKIIPKLHSEGTYEDIPLRNPELSLPGLIGDEDICDEMIIRSPHRDIEAALLQIKTPTLEKALSIAEAIVFIPRTIKGSLKGKDECERWKSYKDCFIKHERKDCRFFKVVWLRCKRMGHIEEAVIHSHLNQQRILMESSTMLFSNANLVPAFEHLDPVKELIGIIISVYRHRISSHVIIQEMDKIHACSLGLKIIPMLHSEGTYEDEIKALSDLFVKDIHYIHARAGGGQTSAHSLTMPLRNPELSLPELIGNEDICDEMIIRSPHRDIQAALLQNKTPTLEKAISKAEAIVFTSMTINGSLKGKDECERWKSCMDCFIKNERKDCRFFKVVWHRCNRLGHMEEVGRSKYPHRFQTLSPKYSAKIQDSKLKNIPVRVNGKVIPFLVDTGSSCTVINVLTLVCIEVELQYNTEKVIAPVLVVSSETCENVLGVDVIAAV</sequence>
<evidence type="ECO:0000313" key="2">
    <source>
        <dbReference type="Proteomes" id="UP000031668"/>
    </source>
</evidence>
<dbReference type="Gene3D" id="2.40.70.10">
    <property type="entry name" value="Acid Proteases"/>
    <property type="match status" value="1"/>
</dbReference>
<keyword evidence="2" id="KW-1185">Reference proteome</keyword>
<organism evidence="1 2">
    <name type="scientific">Thelohanellus kitauei</name>
    <name type="common">Myxosporean</name>
    <dbReference type="NCBI Taxonomy" id="669202"/>
    <lineage>
        <taxon>Eukaryota</taxon>
        <taxon>Metazoa</taxon>
        <taxon>Cnidaria</taxon>
        <taxon>Myxozoa</taxon>
        <taxon>Myxosporea</taxon>
        <taxon>Bivalvulida</taxon>
        <taxon>Platysporina</taxon>
        <taxon>Myxobolidae</taxon>
        <taxon>Thelohanellus</taxon>
    </lineage>
</organism>
<dbReference type="EMBL" id="JWZT01004473">
    <property type="protein sequence ID" value="KII64051.1"/>
    <property type="molecule type" value="Genomic_DNA"/>
</dbReference>
<dbReference type="InterPro" id="IPR021109">
    <property type="entry name" value="Peptidase_aspartic_dom_sf"/>
</dbReference>
<gene>
    <name evidence="1" type="ORF">RF11_09885</name>
</gene>
<dbReference type="PROSITE" id="PS00141">
    <property type="entry name" value="ASP_PROTEASE"/>
    <property type="match status" value="1"/>
</dbReference>
<dbReference type="AlphaFoldDB" id="A0A0C2MAP9"/>
<dbReference type="SUPFAM" id="SSF50630">
    <property type="entry name" value="Acid proteases"/>
    <property type="match status" value="1"/>
</dbReference>
<proteinExistence type="predicted"/>
<evidence type="ECO:0000313" key="1">
    <source>
        <dbReference type="EMBL" id="KII64051.1"/>
    </source>
</evidence>
<dbReference type="InterPro" id="IPR001969">
    <property type="entry name" value="Aspartic_peptidase_AS"/>
</dbReference>
<dbReference type="GO" id="GO:0004190">
    <property type="term" value="F:aspartic-type endopeptidase activity"/>
    <property type="evidence" value="ECO:0007669"/>
    <property type="project" value="InterPro"/>
</dbReference>